<evidence type="ECO:0000313" key="4">
    <source>
        <dbReference type="EMBL" id="MFD2232331.1"/>
    </source>
</evidence>
<dbReference type="Proteomes" id="UP001597296">
    <property type="component" value="Unassembled WGS sequence"/>
</dbReference>
<comment type="caution">
    <text evidence="4">The sequence shown here is derived from an EMBL/GenBank/DDBJ whole genome shotgun (WGS) entry which is preliminary data.</text>
</comment>
<feature type="chain" id="PRO_5046873402" evidence="3">
    <location>
        <begin position="37"/>
        <end position="214"/>
    </location>
</feature>
<dbReference type="InterPro" id="IPR024930">
    <property type="entry name" value="Skp_dom_sf"/>
</dbReference>
<gene>
    <name evidence="4" type="ORF">ACFSNB_00785</name>
</gene>
<dbReference type="InterPro" id="IPR005632">
    <property type="entry name" value="Chaperone_Skp"/>
</dbReference>
<proteinExistence type="inferred from homology"/>
<keyword evidence="2 3" id="KW-0732">Signal</keyword>
<keyword evidence="5" id="KW-1185">Reference proteome</keyword>
<evidence type="ECO:0000256" key="1">
    <source>
        <dbReference type="ARBA" id="ARBA00009091"/>
    </source>
</evidence>
<accession>A0ABW5C6H5</accession>
<dbReference type="RefSeq" id="WP_377313555.1">
    <property type="nucleotide sequence ID" value="NZ_JBHUIY010000001.1"/>
</dbReference>
<sequence>MTNRLGSGPGTPPAPRRAAAWLVLAAALLLTGPGRAAEGAPAAAPVPPVSIIIVDVQQAQRESQAGKALIGQRDRYQQSFQADFNAARQRLEASDQALARQKGTMSQEAYDQKVKELEQQVVAFQRRTQLAVRALEKSSEAAAAELTNAILSATGEIASERGAALVLPKQQVVLHEPSMDITAQVIERVNRRLPSITFPEPVVEESAPAKSGRK</sequence>
<feature type="signal peptide" evidence="3">
    <location>
        <begin position="1"/>
        <end position="36"/>
    </location>
</feature>
<evidence type="ECO:0000256" key="3">
    <source>
        <dbReference type="SAM" id="SignalP"/>
    </source>
</evidence>
<name>A0ABW5C6H5_9PROT</name>
<dbReference type="PANTHER" id="PTHR35089:SF1">
    <property type="entry name" value="CHAPERONE PROTEIN SKP"/>
    <property type="match status" value="1"/>
</dbReference>
<comment type="similarity">
    <text evidence="1">Belongs to the Skp family.</text>
</comment>
<evidence type="ECO:0000256" key="2">
    <source>
        <dbReference type="ARBA" id="ARBA00022729"/>
    </source>
</evidence>
<dbReference type="Gene3D" id="3.30.910.20">
    <property type="entry name" value="Skp domain"/>
    <property type="match status" value="1"/>
</dbReference>
<dbReference type="EMBL" id="JBHUIY010000001">
    <property type="protein sequence ID" value="MFD2232331.1"/>
    <property type="molecule type" value="Genomic_DNA"/>
</dbReference>
<dbReference type="SUPFAM" id="SSF111384">
    <property type="entry name" value="OmpH-like"/>
    <property type="match status" value="1"/>
</dbReference>
<organism evidence="4 5">
    <name type="scientific">Phaeospirillum tilakii</name>
    <dbReference type="NCBI Taxonomy" id="741673"/>
    <lineage>
        <taxon>Bacteria</taxon>
        <taxon>Pseudomonadati</taxon>
        <taxon>Pseudomonadota</taxon>
        <taxon>Alphaproteobacteria</taxon>
        <taxon>Rhodospirillales</taxon>
        <taxon>Rhodospirillaceae</taxon>
        <taxon>Phaeospirillum</taxon>
    </lineage>
</organism>
<protein>
    <submittedName>
        <fullName evidence="4">OmpH family outer membrane protein</fullName>
    </submittedName>
</protein>
<reference evidence="5" key="1">
    <citation type="journal article" date="2019" name="Int. J. Syst. Evol. Microbiol.">
        <title>The Global Catalogue of Microorganisms (GCM) 10K type strain sequencing project: providing services to taxonomists for standard genome sequencing and annotation.</title>
        <authorList>
            <consortium name="The Broad Institute Genomics Platform"/>
            <consortium name="The Broad Institute Genome Sequencing Center for Infectious Disease"/>
            <person name="Wu L."/>
            <person name="Ma J."/>
        </authorList>
    </citation>
    <scope>NUCLEOTIDE SEQUENCE [LARGE SCALE GENOMIC DNA]</scope>
    <source>
        <strain evidence="5">KCTC 15012</strain>
    </source>
</reference>
<dbReference type="SMART" id="SM00935">
    <property type="entry name" value="OmpH"/>
    <property type="match status" value="1"/>
</dbReference>
<dbReference type="PANTHER" id="PTHR35089">
    <property type="entry name" value="CHAPERONE PROTEIN SKP"/>
    <property type="match status" value="1"/>
</dbReference>
<evidence type="ECO:0000313" key="5">
    <source>
        <dbReference type="Proteomes" id="UP001597296"/>
    </source>
</evidence>
<dbReference type="Pfam" id="PF03938">
    <property type="entry name" value="OmpH"/>
    <property type="match status" value="1"/>
</dbReference>